<evidence type="ECO:0000313" key="3">
    <source>
        <dbReference type="Proteomes" id="UP000799766"/>
    </source>
</evidence>
<protein>
    <submittedName>
        <fullName evidence="2">Uncharacterized protein</fullName>
    </submittedName>
</protein>
<feature type="compositionally biased region" description="Polar residues" evidence="1">
    <location>
        <begin position="58"/>
        <end position="75"/>
    </location>
</feature>
<evidence type="ECO:0000256" key="1">
    <source>
        <dbReference type="SAM" id="MobiDB-lite"/>
    </source>
</evidence>
<gene>
    <name evidence="2" type="ORF">BDY21DRAFT_351493</name>
</gene>
<reference evidence="2" key="1">
    <citation type="journal article" date="2020" name="Stud. Mycol.">
        <title>101 Dothideomycetes genomes: a test case for predicting lifestyles and emergence of pathogens.</title>
        <authorList>
            <person name="Haridas S."/>
            <person name="Albert R."/>
            <person name="Binder M."/>
            <person name="Bloem J."/>
            <person name="Labutti K."/>
            <person name="Salamov A."/>
            <person name="Andreopoulos B."/>
            <person name="Baker S."/>
            <person name="Barry K."/>
            <person name="Bills G."/>
            <person name="Bluhm B."/>
            <person name="Cannon C."/>
            <person name="Castanera R."/>
            <person name="Culley D."/>
            <person name="Daum C."/>
            <person name="Ezra D."/>
            <person name="Gonzalez J."/>
            <person name="Henrissat B."/>
            <person name="Kuo A."/>
            <person name="Liang C."/>
            <person name="Lipzen A."/>
            <person name="Lutzoni F."/>
            <person name="Magnuson J."/>
            <person name="Mondo S."/>
            <person name="Nolan M."/>
            <person name="Ohm R."/>
            <person name="Pangilinan J."/>
            <person name="Park H.-J."/>
            <person name="Ramirez L."/>
            <person name="Alfaro M."/>
            <person name="Sun H."/>
            <person name="Tritt A."/>
            <person name="Yoshinaga Y."/>
            <person name="Zwiers L.-H."/>
            <person name="Turgeon B."/>
            <person name="Goodwin S."/>
            <person name="Spatafora J."/>
            <person name="Crous P."/>
            <person name="Grigoriev I."/>
        </authorList>
    </citation>
    <scope>NUCLEOTIDE SEQUENCE</scope>
    <source>
        <strain evidence="2">ATCC 16933</strain>
    </source>
</reference>
<feature type="compositionally biased region" description="Low complexity" evidence="1">
    <location>
        <begin position="118"/>
        <end position="127"/>
    </location>
</feature>
<sequence>MGAARELESTGRPPSHDPSEGRNNHRYTELPSPGSQGYASDPYAQQQPHQHQQHQHQSYSVSGNTQPLYDRASSSPPIPVPYAHPSQSELSSYGGPQGDRSPYRPLSTSPVSGREGVEGQQGQQGQVPTEQYGNFDPYEGYWGQTPYEGT</sequence>
<feature type="compositionally biased region" description="Basic and acidic residues" evidence="1">
    <location>
        <begin position="1"/>
        <end position="28"/>
    </location>
</feature>
<feature type="region of interest" description="Disordered" evidence="1">
    <location>
        <begin position="1"/>
        <end position="150"/>
    </location>
</feature>
<name>A0A6A6NTU8_9PEZI</name>
<organism evidence="2 3">
    <name type="scientific">Lineolata rhizophorae</name>
    <dbReference type="NCBI Taxonomy" id="578093"/>
    <lineage>
        <taxon>Eukaryota</taxon>
        <taxon>Fungi</taxon>
        <taxon>Dikarya</taxon>
        <taxon>Ascomycota</taxon>
        <taxon>Pezizomycotina</taxon>
        <taxon>Dothideomycetes</taxon>
        <taxon>Dothideomycetes incertae sedis</taxon>
        <taxon>Lineolatales</taxon>
        <taxon>Lineolataceae</taxon>
        <taxon>Lineolata</taxon>
    </lineage>
</organism>
<dbReference type="EMBL" id="MU001688">
    <property type="protein sequence ID" value="KAF2455190.1"/>
    <property type="molecule type" value="Genomic_DNA"/>
</dbReference>
<dbReference type="AlphaFoldDB" id="A0A6A6NTU8"/>
<dbReference type="Proteomes" id="UP000799766">
    <property type="component" value="Unassembled WGS sequence"/>
</dbReference>
<evidence type="ECO:0000313" key="2">
    <source>
        <dbReference type="EMBL" id="KAF2455190.1"/>
    </source>
</evidence>
<keyword evidence="3" id="KW-1185">Reference proteome</keyword>
<proteinExistence type="predicted"/>
<accession>A0A6A6NTU8</accession>